<dbReference type="InParanoid" id="A0A369J7P9"/>
<dbReference type="Gene3D" id="1.20.1280.50">
    <property type="match status" value="1"/>
</dbReference>
<dbReference type="InterPro" id="IPR032675">
    <property type="entry name" value="LRR_dom_sf"/>
</dbReference>
<reference evidence="2" key="1">
    <citation type="submission" date="2018-04" db="EMBL/GenBank/DDBJ databases">
        <title>Whole genome sequencing of Hypsizygus marmoreus.</title>
        <authorList>
            <person name="Choi I.-G."/>
            <person name="Min B."/>
            <person name="Kim J.-G."/>
            <person name="Kim S."/>
            <person name="Oh Y.-L."/>
            <person name="Kong W.-S."/>
            <person name="Park H."/>
            <person name="Jeong J."/>
            <person name="Song E.-S."/>
        </authorList>
    </citation>
    <scope>NUCLEOTIDE SEQUENCE [LARGE SCALE GENOMIC DNA]</scope>
    <source>
        <strain evidence="2">51987-8</strain>
    </source>
</reference>
<dbReference type="Pfam" id="PF12937">
    <property type="entry name" value="F-box-like"/>
    <property type="match status" value="1"/>
</dbReference>
<gene>
    <name evidence="2" type="ORF">Hypma_002840</name>
</gene>
<name>A0A369J7P9_HYPMA</name>
<evidence type="ECO:0000313" key="2">
    <source>
        <dbReference type="EMBL" id="RDB16627.1"/>
    </source>
</evidence>
<proteinExistence type="predicted"/>
<organism evidence="2 3">
    <name type="scientific">Hypsizygus marmoreus</name>
    <name type="common">White beech mushroom</name>
    <name type="synonym">Agaricus marmoreus</name>
    <dbReference type="NCBI Taxonomy" id="39966"/>
    <lineage>
        <taxon>Eukaryota</taxon>
        <taxon>Fungi</taxon>
        <taxon>Dikarya</taxon>
        <taxon>Basidiomycota</taxon>
        <taxon>Agaricomycotina</taxon>
        <taxon>Agaricomycetes</taxon>
        <taxon>Agaricomycetidae</taxon>
        <taxon>Agaricales</taxon>
        <taxon>Tricholomatineae</taxon>
        <taxon>Lyophyllaceae</taxon>
        <taxon>Hypsizygus</taxon>
    </lineage>
</organism>
<keyword evidence="3" id="KW-1185">Reference proteome</keyword>
<evidence type="ECO:0000259" key="1">
    <source>
        <dbReference type="Pfam" id="PF12937"/>
    </source>
</evidence>
<dbReference type="SUPFAM" id="SSF81383">
    <property type="entry name" value="F-box domain"/>
    <property type="match status" value="1"/>
</dbReference>
<dbReference type="OrthoDB" id="3156934at2759"/>
<sequence>MYELPNTEIGVSASSSYGARAAGYTRIEVEIDALKVAICAWKSRYNSLSIVSRLPPEILSAIFELNILCPGELNMDLVRASHVCSHWRSVALSSPGLWSRIPLTHQRWSQEMLARSKCWPLTIEGSLNSLDQTALYHVLGHLSRIRRVSLCEPLPPRPLFSIRIEDASPSFTLRAPTLESFVLHTASTLRLPDNLFGRDAPRLRHLDLANCSFSWNSPIFHKLTTLKLSRAHLDAQKTVEEVIFFLKRTTRLETLVLSAVLKPSSHDSSLLPEHIAHLPYLSHLQIDADYISCARLLNHLTHPATTHIKLVCESPMGTHGPLLLPLAMPHLNVAAFVHQGGFLPPTEVCETISEKARHVGSLALRRPLRASVGDSLCSLQIWPGSGLGWNSTTYSPPQLEFHMVQNGWHLNQYGQKVLEDVLCSLQLHDLESLSTENIPFGKDVWLNSFSQLKRLRDVRVKGDGGNPFLDALATGMPEINGNSEQSFSTGAQLGFRGLRSLVCDNWDFVGGGNRHGSNIDLFVDCLQKRHEHGVILDELLLKDCDGLMQEDVEAMCSFIPSVHGWDWESL</sequence>
<evidence type="ECO:0000313" key="3">
    <source>
        <dbReference type="Proteomes" id="UP000076154"/>
    </source>
</evidence>
<protein>
    <recommendedName>
        <fullName evidence="1">F-box domain-containing protein</fullName>
    </recommendedName>
</protein>
<dbReference type="InterPro" id="IPR036047">
    <property type="entry name" value="F-box-like_dom_sf"/>
</dbReference>
<dbReference type="AlphaFoldDB" id="A0A369J7P9"/>
<dbReference type="EMBL" id="LUEZ02000124">
    <property type="protein sequence ID" value="RDB16627.1"/>
    <property type="molecule type" value="Genomic_DNA"/>
</dbReference>
<feature type="domain" description="F-box" evidence="1">
    <location>
        <begin position="52"/>
        <end position="101"/>
    </location>
</feature>
<comment type="caution">
    <text evidence="2">The sequence shown here is derived from an EMBL/GenBank/DDBJ whole genome shotgun (WGS) entry which is preliminary data.</text>
</comment>
<accession>A0A369J7P9</accession>
<dbReference type="Proteomes" id="UP000076154">
    <property type="component" value="Unassembled WGS sequence"/>
</dbReference>
<dbReference type="SUPFAM" id="SSF52047">
    <property type="entry name" value="RNI-like"/>
    <property type="match status" value="1"/>
</dbReference>
<dbReference type="Gene3D" id="3.80.10.10">
    <property type="entry name" value="Ribonuclease Inhibitor"/>
    <property type="match status" value="1"/>
</dbReference>
<dbReference type="InterPro" id="IPR001810">
    <property type="entry name" value="F-box_dom"/>
</dbReference>